<dbReference type="PANTHER" id="PTHR24204">
    <property type="entry name" value="INSULIN GENE ENHANCER PROTEIN"/>
    <property type="match status" value="1"/>
</dbReference>
<evidence type="ECO:0000313" key="15">
    <source>
        <dbReference type="EMBL" id="EJD75252.1"/>
    </source>
</evidence>
<keyword evidence="5 10" id="KW-0440">LIM domain</keyword>
<dbReference type="Pfam" id="PF00046">
    <property type="entry name" value="Homeodomain"/>
    <property type="match status" value="1"/>
</dbReference>
<evidence type="ECO:0000256" key="8">
    <source>
        <dbReference type="ARBA" id="ARBA00023242"/>
    </source>
</evidence>
<evidence type="ECO:0000256" key="3">
    <source>
        <dbReference type="ARBA" id="ARBA00022737"/>
    </source>
</evidence>
<keyword evidence="3" id="KW-0677">Repeat</keyword>
<dbReference type="PANTHER" id="PTHR24204:SF8">
    <property type="entry name" value="TAILUP, ISOFORM A"/>
    <property type="match status" value="1"/>
</dbReference>
<dbReference type="CTD" id="9946936"/>
<feature type="compositionally biased region" description="Low complexity" evidence="12">
    <location>
        <begin position="59"/>
        <end position="77"/>
    </location>
</feature>
<dbReference type="KEGG" id="loa:LOAG_17568"/>
<organism evidence="15">
    <name type="scientific">Loa loa</name>
    <name type="common">Eye worm</name>
    <name type="synonym">Filaria loa</name>
    <dbReference type="NCBI Taxonomy" id="7209"/>
    <lineage>
        <taxon>Eukaryota</taxon>
        <taxon>Metazoa</taxon>
        <taxon>Ecdysozoa</taxon>
        <taxon>Nematoda</taxon>
        <taxon>Chromadorea</taxon>
        <taxon>Rhabditida</taxon>
        <taxon>Spirurina</taxon>
        <taxon>Spiruromorpha</taxon>
        <taxon>Filarioidea</taxon>
        <taxon>Onchocercidae</taxon>
        <taxon>Loa</taxon>
    </lineage>
</organism>
<dbReference type="InterPro" id="IPR017970">
    <property type="entry name" value="Homeobox_CS"/>
</dbReference>
<dbReference type="PROSITE" id="PS50071">
    <property type="entry name" value="HOMEOBOX_2"/>
    <property type="match status" value="1"/>
</dbReference>
<dbReference type="GO" id="GO:0045944">
    <property type="term" value="P:positive regulation of transcription by RNA polymerase II"/>
    <property type="evidence" value="ECO:0007669"/>
    <property type="project" value="InterPro"/>
</dbReference>
<dbReference type="SUPFAM" id="SSF46689">
    <property type="entry name" value="Homeodomain-like"/>
    <property type="match status" value="1"/>
</dbReference>
<dbReference type="PROSITE" id="PS00478">
    <property type="entry name" value="LIM_DOMAIN_1"/>
    <property type="match status" value="1"/>
</dbReference>
<dbReference type="SMART" id="SM00132">
    <property type="entry name" value="LIM"/>
    <property type="match status" value="2"/>
</dbReference>
<evidence type="ECO:0000259" key="14">
    <source>
        <dbReference type="PROSITE" id="PS50071"/>
    </source>
</evidence>
<dbReference type="CDD" id="cd09366">
    <property type="entry name" value="LIM1_Isl"/>
    <property type="match status" value="1"/>
</dbReference>
<name>A0A1S0UHS3_LOALO</name>
<evidence type="ECO:0000256" key="7">
    <source>
        <dbReference type="ARBA" id="ARBA00023155"/>
    </source>
</evidence>
<feature type="DNA-binding region" description="Homeobox" evidence="9">
    <location>
        <begin position="384"/>
        <end position="443"/>
    </location>
</feature>
<keyword evidence="2 10" id="KW-0479">Metal-binding</keyword>
<feature type="region of interest" description="Disordered" evidence="12">
    <location>
        <begin position="24"/>
        <end position="125"/>
    </location>
</feature>
<feature type="region of interest" description="Disordered" evidence="12">
    <location>
        <begin position="335"/>
        <end position="360"/>
    </location>
</feature>
<keyword evidence="6 9" id="KW-0238">DNA-binding</keyword>
<feature type="compositionally biased region" description="Gly residues" evidence="12">
    <location>
        <begin position="78"/>
        <end position="100"/>
    </location>
</feature>
<dbReference type="GO" id="GO:0000981">
    <property type="term" value="F:DNA-binding transcription factor activity, RNA polymerase II-specific"/>
    <property type="evidence" value="ECO:0007669"/>
    <property type="project" value="InterPro"/>
</dbReference>
<sequence>MTIAYENNKLATNLIAFRGVFRRSSNTQHQQQPEQSVRITQPQKVPHQSHQLQQGATVGGNSRNSSNNSNSNNTNTSSGGGGGGGGGGGAGGGGGGGGNSSVGRSSFSSSSSGNETPTTSSTSTATSNIGYSGCIMYDQHPSIADSYSLVIATSTDANNTSNGGATIGKIDNNIETQLRSEEQRQQQQGCRLCIGCLQEIRDPFVLRVSPDLEFHARCLKCEQCECYLDESCTAYIRNNKPYCKEDYIRITDAKKCIRCKEYISKTDMVMKIRTLTYHATCFSCSNCDKKLTIGEEFVLREREDDILCRADCDTNNIEQPSSIKTDIYGREEEDGWDGSTLTSLDNQMSSTPPLSLQSPKSDEIVTTFNTSKSQIKKNKKDKQSTRVRTVLNEKQLMTLKACYAANARPDAMMKEHLVEMTGLSPRVIRVWFQNKRCKDKKRQIAMKHLQQKAETERAITGVRLGGVGPLIATSPTPHSDPNLIGIQPVDIHQFPQNPNIWSGMEAMNAQGGMQQPQHAALQSTLQQPSPYAQIMPPPPPHYADLGNDLNNSGYGGMMPGTGSSNHLFSVNMGTDLEFSPQVNASDLSSPSCSE</sequence>
<dbReference type="PROSITE" id="PS00027">
    <property type="entry name" value="HOMEOBOX_1"/>
    <property type="match status" value="1"/>
</dbReference>
<keyword evidence="8 9" id="KW-0539">Nucleus</keyword>
<dbReference type="GO" id="GO:0046872">
    <property type="term" value="F:metal ion binding"/>
    <property type="evidence" value="ECO:0007669"/>
    <property type="project" value="UniProtKB-KW"/>
</dbReference>
<dbReference type="InterPro" id="IPR047244">
    <property type="entry name" value="ISL1/2-like_LIM1"/>
</dbReference>
<evidence type="ECO:0000259" key="13">
    <source>
        <dbReference type="PROSITE" id="PS50023"/>
    </source>
</evidence>
<dbReference type="SMART" id="SM00389">
    <property type="entry name" value="HOX"/>
    <property type="match status" value="1"/>
</dbReference>
<feature type="domain" description="Homeobox" evidence="14">
    <location>
        <begin position="382"/>
        <end position="442"/>
    </location>
</feature>
<keyword evidence="4 10" id="KW-0862">Zinc</keyword>
<evidence type="ECO:0000256" key="4">
    <source>
        <dbReference type="ARBA" id="ARBA00022833"/>
    </source>
</evidence>
<reference evidence="15" key="1">
    <citation type="submission" date="2012-04" db="EMBL/GenBank/DDBJ databases">
        <title>The Genome Sequence of Loa loa.</title>
        <authorList>
            <consortium name="The Broad Institute Genome Sequencing Platform"/>
            <consortium name="Broad Institute Genome Sequencing Center for Infectious Disease"/>
            <person name="Nutman T.B."/>
            <person name="Fink D.L."/>
            <person name="Russ C."/>
            <person name="Young S."/>
            <person name="Zeng Q."/>
            <person name="Gargeya S."/>
            <person name="Alvarado L."/>
            <person name="Berlin A."/>
            <person name="Chapman S.B."/>
            <person name="Chen Z."/>
            <person name="Freedman E."/>
            <person name="Gellesch M."/>
            <person name="Goldberg J."/>
            <person name="Griggs A."/>
            <person name="Gujja S."/>
            <person name="Heilman E.R."/>
            <person name="Heiman D."/>
            <person name="Howarth C."/>
            <person name="Mehta T."/>
            <person name="Neiman D."/>
            <person name="Pearson M."/>
            <person name="Roberts A."/>
            <person name="Saif S."/>
            <person name="Shea T."/>
            <person name="Shenoy N."/>
            <person name="Sisk P."/>
            <person name="Stolte C."/>
            <person name="Sykes S."/>
            <person name="White J."/>
            <person name="Yandava C."/>
            <person name="Haas B."/>
            <person name="Henn M.R."/>
            <person name="Nusbaum C."/>
            <person name="Birren B."/>
        </authorList>
    </citation>
    <scope>NUCLEOTIDE SEQUENCE [LARGE SCALE GENOMIC DNA]</scope>
</reference>
<dbReference type="Gene3D" id="1.10.10.60">
    <property type="entry name" value="Homeodomain-like"/>
    <property type="match status" value="1"/>
</dbReference>
<dbReference type="FunFam" id="1.10.10.60:FF:000041">
    <property type="entry name" value="insulin gene enhancer protein ISL-1"/>
    <property type="match status" value="1"/>
</dbReference>
<dbReference type="GO" id="GO:0005634">
    <property type="term" value="C:nucleus"/>
    <property type="evidence" value="ECO:0007669"/>
    <property type="project" value="UniProtKB-SubCell"/>
</dbReference>
<evidence type="ECO:0000256" key="1">
    <source>
        <dbReference type="ARBA" id="ARBA00004123"/>
    </source>
</evidence>
<dbReference type="InParanoid" id="A0A1S0UHS3"/>
<dbReference type="GO" id="GO:0007409">
    <property type="term" value="P:axonogenesis"/>
    <property type="evidence" value="ECO:0007669"/>
    <property type="project" value="TreeGrafter"/>
</dbReference>
<dbReference type="InterPro" id="IPR047169">
    <property type="entry name" value="ISL1/2-like"/>
</dbReference>
<dbReference type="CDD" id="cd00086">
    <property type="entry name" value="homeodomain"/>
    <property type="match status" value="1"/>
</dbReference>
<evidence type="ECO:0000256" key="2">
    <source>
        <dbReference type="ARBA" id="ARBA00022723"/>
    </source>
</evidence>
<dbReference type="AlphaFoldDB" id="A0A1S0UHS3"/>
<dbReference type="GeneID" id="9946936"/>
<evidence type="ECO:0000256" key="12">
    <source>
        <dbReference type="SAM" id="MobiDB-lite"/>
    </source>
</evidence>
<protein>
    <submittedName>
        <fullName evidence="15">Transcription factor protein</fullName>
    </submittedName>
</protein>
<dbReference type="InterPro" id="IPR009057">
    <property type="entry name" value="Homeodomain-like_sf"/>
</dbReference>
<dbReference type="Pfam" id="PF00412">
    <property type="entry name" value="LIM"/>
    <property type="match status" value="2"/>
</dbReference>
<dbReference type="GO" id="GO:0003677">
    <property type="term" value="F:DNA binding"/>
    <property type="evidence" value="ECO:0007669"/>
    <property type="project" value="UniProtKB-UniRule"/>
</dbReference>
<dbReference type="InterPro" id="IPR001356">
    <property type="entry name" value="HD"/>
</dbReference>
<comment type="subcellular location">
    <subcellularLocation>
        <location evidence="1 9 11">Nucleus</location>
    </subcellularLocation>
</comment>
<feature type="compositionally biased region" description="Low complexity" evidence="12">
    <location>
        <begin position="101"/>
        <end position="125"/>
    </location>
</feature>
<dbReference type="SUPFAM" id="SSF57716">
    <property type="entry name" value="Glucocorticoid receptor-like (DNA-binding domain)"/>
    <property type="match status" value="1"/>
</dbReference>
<feature type="domain" description="LIM zinc-binding" evidence="13">
    <location>
        <begin position="191"/>
        <end position="253"/>
    </location>
</feature>
<proteinExistence type="predicted"/>
<dbReference type="GO" id="GO:0048665">
    <property type="term" value="P:neuron fate specification"/>
    <property type="evidence" value="ECO:0007669"/>
    <property type="project" value="InterPro"/>
</dbReference>
<accession>A0A1S0UHS3</accession>
<evidence type="ECO:0000256" key="9">
    <source>
        <dbReference type="PROSITE-ProRule" id="PRU00108"/>
    </source>
</evidence>
<dbReference type="PROSITE" id="PS50023">
    <property type="entry name" value="LIM_DOMAIN_2"/>
    <property type="match status" value="2"/>
</dbReference>
<evidence type="ECO:0000256" key="10">
    <source>
        <dbReference type="PROSITE-ProRule" id="PRU00125"/>
    </source>
</evidence>
<dbReference type="InterPro" id="IPR001781">
    <property type="entry name" value="Znf_LIM"/>
</dbReference>
<gene>
    <name evidence="15" type="ORF">LOAG_17568</name>
</gene>
<feature type="compositionally biased region" description="Polar residues" evidence="12">
    <location>
        <begin position="24"/>
        <end position="56"/>
    </location>
</feature>
<evidence type="ECO:0000256" key="6">
    <source>
        <dbReference type="ARBA" id="ARBA00023125"/>
    </source>
</evidence>
<dbReference type="OrthoDB" id="125004at2759"/>
<feature type="domain" description="LIM zinc-binding" evidence="13">
    <location>
        <begin position="254"/>
        <end position="319"/>
    </location>
</feature>
<keyword evidence="7 9" id="KW-0371">Homeobox</keyword>
<dbReference type="EMBL" id="JH712159">
    <property type="protein sequence ID" value="EJD75252.1"/>
    <property type="molecule type" value="Genomic_DNA"/>
</dbReference>
<dbReference type="FunCoup" id="A0A1S0UHS3">
    <property type="interactions" value="224"/>
</dbReference>
<feature type="compositionally biased region" description="Polar residues" evidence="12">
    <location>
        <begin position="339"/>
        <end position="360"/>
    </location>
</feature>
<evidence type="ECO:0000256" key="11">
    <source>
        <dbReference type="RuleBase" id="RU000682"/>
    </source>
</evidence>
<dbReference type="RefSeq" id="XP_020306127.1">
    <property type="nucleotide sequence ID" value="XM_020450228.1"/>
</dbReference>
<evidence type="ECO:0000256" key="5">
    <source>
        <dbReference type="ARBA" id="ARBA00023038"/>
    </source>
</evidence>
<dbReference type="Gene3D" id="2.10.110.10">
    <property type="entry name" value="Cysteine Rich Protein"/>
    <property type="match status" value="2"/>
</dbReference>